<dbReference type="Proteomes" id="UP001523528">
    <property type="component" value="Unassembled WGS sequence"/>
</dbReference>
<organism evidence="7 8">
    <name type="scientific">Acetobacter lambici</name>
    <dbReference type="NCBI Taxonomy" id="1332824"/>
    <lineage>
        <taxon>Bacteria</taxon>
        <taxon>Pseudomonadati</taxon>
        <taxon>Pseudomonadota</taxon>
        <taxon>Alphaproteobacteria</taxon>
        <taxon>Acetobacterales</taxon>
        <taxon>Acetobacteraceae</taxon>
        <taxon>Acetobacter</taxon>
    </lineage>
</organism>
<dbReference type="NCBIfam" id="NF002139">
    <property type="entry name" value="PRK00977.1-3"/>
    <property type="match status" value="1"/>
</dbReference>
<keyword evidence="3 6" id="KW-0540">Nuclease</keyword>
<comment type="subunit">
    <text evidence="6">Heterooligomer composed of large and small subunits.</text>
</comment>
<dbReference type="EC" id="3.1.11.6" evidence="6"/>
<evidence type="ECO:0000256" key="2">
    <source>
        <dbReference type="ARBA" id="ARBA00022490"/>
    </source>
</evidence>
<dbReference type="InterPro" id="IPR003761">
    <property type="entry name" value="Exonuc_VII_S"/>
</dbReference>
<proteinExistence type="inferred from homology"/>
<dbReference type="Pfam" id="PF02609">
    <property type="entry name" value="Exonuc_VII_S"/>
    <property type="match status" value="1"/>
</dbReference>
<evidence type="ECO:0000256" key="1">
    <source>
        <dbReference type="ARBA" id="ARBA00009998"/>
    </source>
</evidence>
<evidence type="ECO:0000313" key="7">
    <source>
        <dbReference type="EMBL" id="MCP1259389.1"/>
    </source>
</evidence>
<dbReference type="RefSeq" id="WP_194301183.1">
    <property type="nucleotide sequence ID" value="NZ_JAMYZY010000033.1"/>
</dbReference>
<evidence type="ECO:0000256" key="5">
    <source>
        <dbReference type="ARBA" id="ARBA00022839"/>
    </source>
</evidence>
<comment type="subcellular location">
    <subcellularLocation>
        <location evidence="6">Cytoplasm</location>
    </subcellularLocation>
</comment>
<comment type="similarity">
    <text evidence="1 6">Belongs to the XseB family.</text>
</comment>
<dbReference type="PANTHER" id="PTHR34137:SF1">
    <property type="entry name" value="EXODEOXYRIBONUCLEASE 7 SMALL SUBUNIT"/>
    <property type="match status" value="1"/>
</dbReference>
<evidence type="ECO:0000313" key="8">
    <source>
        <dbReference type="Proteomes" id="UP001523528"/>
    </source>
</evidence>
<dbReference type="HAMAP" id="MF_00337">
    <property type="entry name" value="Exonuc_7_S"/>
    <property type="match status" value="1"/>
</dbReference>
<dbReference type="PIRSF" id="PIRSF006488">
    <property type="entry name" value="Exonuc_VII_S"/>
    <property type="match status" value="1"/>
</dbReference>
<dbReference type="EMBL" id="JAMYZZ010000030">
    <property type="protein sequence ID" value="MCP1259389.1"/>
    <property type="molecule type" value="Genomic_DNA"/>
</dbReference>
<dbReference type="InterPro" id="IPR037004">
    <property type="entry name" value="Exonuc_VII_ssu_sf"/>
</dbReference>
<keyword evidence="5 6" id="KW-0269">Exonuclease</keyword>
<name>A0ABT1F532_9PROT</name>
<dbReference type="SUPFAM" id="SSF116842">
    <property type="entry name" value="XseB-like"/>
    <property type="match status" value="1"/>
</dbReference>
<dbReference type="NCBIfam" id="TIGR01280">
    <property type="entry name" value="xseB"/>
    <property type="match status" value="1"/>
</dbReference>
<dbReference type="Gene3D" id="1.10.287.1040">
    <property type="entry name" value="Exonuclease VII, small subunit"/>
    <property type="match status" value="1"/>
</dbReference>
<protein>
    <recommendedName>
        <fullName evidence="6">Exodeoxyribonuclease 7 small subunit</fullName>
        <ecNumber evidence="6">3.1.11.6</ecNumber>
    </recommendedName>
    <alternativeName>
        <fullName evidence="6">Exodeoxyribonuclease VII small subunit</fullName>
        <shortName evidence="6">Exonuclease VII small subunit</shortName>
    </alternativeName>
</protein>
<evidence type="ECO:0000256" key="3">
    <source>
        <dbReference type="ARBA" id="ARBA00022722"/>
    </source>
</evidence>
<keyword evidence="8" id="KW-1185">Reference proteome</keyword>
<comment type="caution">
    <text evidence="7">The sequence shown here is derived from an EMBL/GenBank/DDBJ whole genome shotgun (WGS) entry which is preliminary data.</text>
</comment>
<keyword evidence="4 6" id="KW-0378">Hydrolase</keyword>
<evidence type="ECO:0000256" key="6">
    <source>
        <dbReference type="HAMAP-Rule" id="MF_00337"/>
    </source>
</evidence>
<accession>A0ABT1F532</accession>
<reference evidence="7 8" key="1">
    <citation type="submission" date="2022-06" db="EMBL/GenBank/DDBJ databases">
        <title>Acetobacer genomes from food samples.</title>
        <authorList>
            <person name="Sombolestani A."/>
        </authorList>
    </citation>
    <scope>NUCLEOTIDE SEQUENCE [LARGE SCALE GENOMIC DNA]</scope>
    <source>
        <strain evidence="7 8">R-83285</strain>
    </source>
</reference>
<evidence type="ECO:0000256" key="4">
    <source>
        <dbReference type="ARBA" id="ARBA00022801"/>
    </source>
</evidence>
<sequence>MKDRDARTMPDNITSLSFEEALSELEKIVRGLEGGQMKLEDAIKAYERGAALRQHCEAKLSEAEARVQAIVQRSDGSLDMKPMN</sequence>
<gene>
    <name evidence="6" type="primary">xseB</name>
    <name evidence="7" type="ORF">NKW50_12375</name>
</gene>
<dbReference type="PANTHER" id="PTHR34137">
    <property type="entry name" value="EXODEOXYRIBONUCLEASE 7 SMALL SUBUNIT"/>
    <property type="match status" value="1"/>
</dbReference>
<comment type="catalytic activity">
    <reaction evidence="6">
        <text>Exonucleolytic cleavage in either 5'- to 3'- or 3'- to 5'-direction to yield nucleoside 5'-phosphates.</text>
        <dbReference type="EC" id="3.1.11.6"/>
    </reaction>
</comment>
<comment type="function">
    <text evidence="6">Bidirectionally degrades single-stranded DNA into large acid-insoluble oligonucleotides, which are then degraded further into small acid-soluble oligonucleotides.</text>
</comment>
<dbReference type="NCBIfam" id="NF002140">
    <property type="entry name" value="PRK00977.1-4"/>
    <property type="match status" value="1"/>
</dbReference>
<keyword evidence="2 6" id="KW-0963">Cytoplasm</keyword>
<dbReference type="GO" id="GO:0008855">
    <property type="term" value="F:exodeoxyribonuclease VII activity"/>
    <property type="evidence" value="ECO:0007669"/>
    <property type="project" value="UniProtKB-EC"/>
</dbReference>